<name>A0AAD9P462_RIDPI</name>
<dbReference type="InterPro" id="IPR004827">
    <property type="entry name" value="bZIP"/>
</dbReference>
<evidence type="ECO:0000313" key="9">
    <source>
        <dbReference type="EMBL" id="KAK2187831.1"/>
    </source>
</evidence>
<dbReference type="Gene3D" id="1.20.5.170">
    <property type="match status" value="1"/>
</dbReference>
<dbReference type="InterPro" id="IPR046347">
    <property type="entry name" value="bZIP_sf"/>
</dbReference>
<dbReference type="AlphaFoldDB" id="A0AAD9P462"/>
<dbReference type="PANTHER" id="PTHR11988:SF27">
    <property type="entry name" value="GH27708P"/>
    <property type="match status" value="1"/>
</dbReference>
<accession>A0AAD9P462</accession>
<protein>
    <recommendedName>
        <fullName evidence="8">BZIP domain-containing protein</fullName>
    </recommendedName>
</protein>
<dbReference type="InterPro" id="IPR040223">
    <property type="entry name" value="PAR_bZIP"/>
</dbReference>
<feature type="region of interest" description="Disordered" evidence="7">
    <location>
        <begin position="1"/>
        <end position="59"/>
    </location>
</feature>
<evidence type="ECO:0000256" key="6">
    <source>
        <dbReference type="ARBA" id="ARBA00023242"/>
    </source>
</evidence>
<proteinExistence type="inferred from homology"/>
<evidence type="ECO:0000256" key="3">
    <source>
        <dbReference type="ARBA" id="ARBA00023015"/>
    </source>
</evidence>
<feature type="domain" description="BZIP" evidence="8">
    <location>
        <begin position="296"/>
        <end position="337"/>
    </location>
</feature>
<feature type="compositionally biased region" description="Basic and acidic residues" evidence="7">
    <location>
        <begin position="243"/>
        <end position="252"/>
    </location>
</feature>
<keyword evidence="10" id="KW-1185">Reference proteome</keyword>
<keyword evidence="4" id="KW-0238">DNA-binding</keyword>
<dbReference type="PANTHER" id="PTHR11988">
    <property type="entry name" value="THYROTROPH EMBRYONIC FACTOR RELATED"/>
    <property type="match status" value="1"/>
</dbReference>
<dbReference type="SUPFAM" id="SSF57959">
    <property type="entry name" value="Leucine zipper domain"/>
    <property type="match status" value="1"/>
</dbReference>
<organism evidence="9 10">
    <name type="scientific">Ridgeia piscesae</name>
    <name type="common">Tubeworm</name>
    <dbReference type="NCBI Taxonomy" id="27915"/>
    <lineage>
        <taxon>Eukaryota</taxon>
        <taxon>Metazoa</taxon>
        <taxon>Spiralia</taxon>
        <taxon>Lophotrochozoa</taxon>
        <taxon>Annelida</taxon>
        <taxon>Polychaeta</taxon>
        <taxon>Sedentaria</taxon>
        <taxon>Canalipalpata</taxon>
        <taxon>Sabellida</taxon>
        <taxon>Siboglinidae</taxon>
        <taxon>Ridgeia</taxon>
    </lineage>
</organism>
<dbReference type="FunFam" id="1.20.5.170:FF:000025">
    <property type="entry name" value="nuclear factor interleukin-3-regulated protein-like"/>
    <property type="match status" value="1"/>
</dbReference>
<keyword evidence="3" id="KW-0805">Transcription regulation</keyword>
<reference evidence="9" key="1">
    <citation type="journal article" date="2023" name="Mol. Biol. Evol.">
        <title>Third-Generation Sequencing Reveals the Adaptive Role of the Epigenome in Three Deep-Sea Polychaetes.</title>
        <authorList>
            <person name="Perez M."/>
            <person name="Aroh O."/>
            <person name="Sun Y."/>
            <person name="Lan Y."/>
            <person name="Juniper S.K."/>
            <person name="Young C.R."/>
            <person name="Angers B."/>
            <person name="Qian P.Y."/>
        </authorList>
    </citation>
    <scope>NUCLEOTIDE SEQUENCE</scope>
    <source>
        <strain evidence="9">R07B-5</strain>
    </source>
</reference>
<evidence type="ECO:0000256" key="2">
    <source>
        <dbReference type="ARBA" id="ARBA00006079"/>
    </source>
</evidence>
<feature type="compositionally biased region" description="Polar residues" evidence="7">
    <location>
        <begin position="72"/>
        <end position="85"/>
    </location>
</feature>
<dbReference type="Proteomes" id="UP001209878">
    <property type="component" value="Unassembled WGS sequence"/>
</dbReference>
<comment type="similarity">
    <text evidence="2">Belongs to the bZIP family. NFIL3 subfamily.</text>
</comment>
<dbReference type="GO" id="GO:0005634">
    <property type="term" value="C:nucleus"/>
    <property type="evidence" value="ECO:0007669"/>
    <property type="project" value="UniProtKB-SubCell"/>
</dbReference>
<feature type="region of interest" description="Disordered" evidence="7">
    <location>
        <begin position="228"/>
        <end position="301"/>
    </location>
</feature>
<dbReference type="CDD" id="cd14695">
    <property type="entry name" value="bZIP_HLF"/>
    <property type="match status" value="1"/>
</dbReference>
<dbReference type="GO" id="GO:0000978">
    <property type="term" value="F:RNA polymerase II cis-regulatory region sequence-specific DNA binding"/>
    <property type="evidence" value="ECO:0007669"/>
    <property type="project" value="TreeGrafter"/>
</dbReference>
<dbReference type="Pfam" id="PF07716">
    <property type="entry name" value="bZIP_2"/>
    <property type="match status" value="1"/>
</dbReference>
<feature type="compositionally biased region" description="Polar residues" evidence="7">
    <location>
        <begin position="265"/>
        <end position="274"/>
    </location>
</feature>
<comment type="caution">
    <text evidence="9">The sequence shown here is derived from an EMBL/GenBank/DDBJ whole genome shotgun (WGS) entry which is preliminary data.</text>
</comment>
<evidence type="ECO:0000256" key="1">
    <source>
        <dbReference type="ARBA" id="ARBA00004123"/>
    </source>
</evidence>
<evidence type="ECO:0000256" key="5">
    <source>
        <dbReference type="ARBA" id="ARBA00023163"/>
    </source>
</evidence>
<evidence type="ECO:0000259" key="8">
    <source>
        <dbReference type="Pfam" id="PF07716"/>
    </source>
</evidence>
<evidence type="ECO:0000256" key="4">
    <source>
        <dbReference type="ARBA" id="ARBA00023125"/>
    </source>
</evidence>
<feature type="region of interest" description="Disordered" evidence="7">
    <location>
        <begin position="66"/>
        <end position="85"/>
    </location>
</feature>
<dbReference type="EMBL" id="JAODUO010000153">
    <property type="protein sequence ID" value="KAK2187831.1"/>
    <property type="molecule type" value="Genomic_DNA"/>
</dbReference>
<dbReference type="GO" id="GO:0000981">
    <property type="term" value="F:DNA-binding transcription factor activity, RNA polymerase II-specific"/>
    <property type="evidence" value="ECO:0007669"/>
    <property type="project" value="TreeGrafter"/>
</dbReference>
<feature type="compositionally biased region" description="Polar residues" evidence="7">
    <location>
        <begin position="28"/>
        <end position="56"/>
    </location>
</feature>
<comment type="subcellular location">
    <subcellularLocation>
        <location evidence="1">Nucleus</location>
    </subcellularLocation>
</comment>
<evidence type="ECO:0000256" key="7">
    <source>
        <dbReference type="SAM" id="MobiDB-lite"/>
    </source>
</evidence>
<keyword evidence="6" id="KW-0539">Nucleus</keyword>
<evidence type="ECO:0000313" key="10">
    <source>
        <dbReference type="Proteomes" id="UP001209878"/>
    </source>
</evidence>
<gene>
    <name evidence="9" type="ORF">NP493_153g07000</name>
</gene>
<sequence length="370" mass="40141">MACNGVAPSQRGTAVHSANRASPALSDGTVSNPPSVVTENGTGMTSDDSMGDNSFESPLDFSLKKSRRVDADNSSYGSVESRSPVFSSADNLPHLNHQTNGTDTSGHDGLLAHRAKIGEPQLAMPGTFPGMTLADYSSGLMPGFPAGYLPTAYGGLPSQKESRRSKSNRPFKVYPKDPLSMPLGYYGMGAGMYPMPPIDFASAAQAVGLNTEDLFNNYRNYIMRLQADHQTSPKGRPINGDSDGVKSEDDNRTSTPMSPDGVTAATATSSQLTPDMSPEPRSNSRKRASMLPDDQKDALYWERRRKNNEAAKRSRDARRAKEDEIAIRAAYLEQENLRNCWKTKPEIGEFRVLVELPGVRELVVMISSVA</sequence>
<keyword evidence="5" id="KW-0804">Transcription</keyword>